<dbReference type="GO" id="GO:0009062">
    <property type="term" value="P:fatty acid catabolic process"/>
    <property type="evidence" value="ECO:0007669"/>
    <property type="project" value="TreeGrafter"/>
</dbReference>
<dbReference type="PANTHER" id="PTHR12181:SF11">
    <property type="entry name" value="PHOSPHATIDATE PHOSPHATASE LPIN2"/>
    <property type="match status" value="1"/>
</dbReference>
<dbReference type="GeneTree" id="ENSGT00940000156313"/>
<feature type="compositionally biased region" description="Basic residues" evidence="1">
    <location>
        <begin position="147"/>
        <end position="160"/>
    </location>
</feature>
<reference evidence="3" key="3">
    <citation type="submission" date="2025-09" db="UniProtKB">
        <authorList>
            <consortium name="Ensembl"/>
        </authorList>
    </citation>
    <scope>IDENTIFICATION</scope>
</reference>
<dbReference type="GO" id="GO:0008195">
    <property type="term" value="F:phosphatidate phosphatase activity"/>
    <property type="evidence" value="ECO:0007669"/>
    <property type="project" value="TreeGrafter"/>
</dbReference>
<evidence type="ECO:0000259" key="2">
    <source>
        <dbReference type="Pfam" id="PF04571"/>
    </source>
</evidence>
<dbReference type="Ensembl" id="ENSGACT00000060826.1">
    <property type="protein sequence ID" value="ENSGACP00000056160.1"/>
    <property type="gene ID" value="ENSGACG00000004201.2"/>
</dbReference>
<dbReference type="AlphaFoldDB" id="A0AAQ4QZ41"/>
<evidence type="ECO:0000256" key="1">
    <source>
        <dbReference type="SAM" id="MobiDB-lite"/>
    </source>
</evidence>
<keyword evidence="4" id="KW-1185">Reference proteome</keyword>
<dbReference type="GO" id="GO:0032869">
    <property type="term" value="P:cellular response to insulin stimulus"/>
    <property type="evidence" value="ECO:0007669"/>
    <property type="project" value="TreeGrafter"/>
</dbReference>
<dbReference type="GO" id="GO:0019432">
    <property type="term" value="P:triglyceride biosynthetic process"/>
    <property type="evidence" value="ECO:0007669"/>
    <property type="project" value="TreeGrafter"/>
</dbReference>
<proteinExistence type="predicted"/>
<dbReference type="GO" id="GO:0005634">
    <property type="term" value="C:nucleus"/>
    <property type="evidence" value="ECO:0007669"/>
    <property type="project" value="TreeGrafter"/>
</dbReference>
<reference evidence="3 4" key="1">
    <citation type="journal article" date="2021" name="G3 (Bethesda)">
        <title>Improved contiguity of the threespine stickleback genome using long-read sequencing.</title>
        <authorList>
            <person name="Nath S."/>
            <person name="Shaw D.E."/>
            <person name="White M.A."/>
        </authorList>
    </citation>
    <scope>NUCLEOTIDE SEQUENCE [LARGE SCALE GENOMIC DNA]</scope>
    <source>
        <strain evidence="3 4">Lake Benthic</strain>
    </source>
</reference>
<evidence type="ECO:0000313" key="3">
    <source>
        <dbReference type="Ensembl" id="ENSGACP00000056160.1"/>
    </source>
</evidence>
<dbReference type="Pfam" id="PF04571">
    <property type="entry name" value="Lipin_N"/>
    <property type="match status" value="1"/>
</dbReference>
<accession>A0AAQ4QZ41</accession>
<organism evidence="3 4">
    <name type="scientific">Gasterosteus aculeatus aculeatus</name>
    <name type="common">three-spined stickleback</name>
    <dbReference type="NCBI Taxonomy" id="481459"/>
    <lineage>
        <taxon>Eukaryota</taxon>
        <taxon>Metazoa</taxon>
        <taxon>Chordata</taxon>
        <taxon>Craniata</taxon>
        <taxon>Vertebrata</taxon>
        <taxon>Euteleostomi</taxon>
        <taxon>Actinopterygii</taxon>
        <taxon>Neopterygii</taxon>
        <taxon>Teleostei</taxon>
        <taxon>Neoteleostei</taxon>
        <taxon>Acanthomorphata</taxon>
        <taxon>Eupercaria</taxon>
        <taxon>Perciformes</taxon>
        <taxon>Cottioidei</taxon>
        <taxon>Gasterosteales</taxon>
        <taxon>Gasterosteidae</taxon>
        <taxon>Gasterosteus</taxon>
    </lineage>
</organism>
<dbReference type="InterPro" id="IPR026058">
    <property type="entry name" value="LIPIN"/>
</dbReference>
<dbReference type="GO" id="GO:0005829">
    <property type="term" value="C:cytosol"/>
    <property type="evidence" value="ECO:0007669"/>
    <property type="project" value="TreeGrafter"/>
</dbReference>
<dbReference type="GO" id="GO:0005789">
    <property type="term" value="C:endoplasmic reticulum membrane"/>
    <property type="evidence" value="ECO:0007669"/>
    <property type="project" value="TreeGrafter"/>
</dbReference>
<feature type="region of interest" description="Disordered" evidence="1">
    <location>
        <begin position="112"/>
        <end position="232"/>
    </location>
</feature>
<protein>
    <submittedName>
        <fullName evidence="3">Lipin 2</fullName>
    </submittedName>
</protein>
<dbReference type="GO" id="GO:0003713">
    <property type="term" value="F:transcription coactivator activity"/>
    <property type="evidence" value="ECO:0007669"/>
    <property type="project" value="TreeGrafter"/>
</dbReference>
<dbReference type="Proteomes" id="UP000007635">
    <property type="component" value="Chromosome XXI"/>
</dbReference>
<feature type="compositionally biased region" description="Polar residues" evidence="1">
    <location>
        <begin position="122"/>
        <end position="146"/>
    </location>
</feature>
<evidence type="ECO:0000313" key="4">
    <source>
        <dbReference type="Proteomes" id="UP000007635"/>
    </source>
</evidence>
<dbReference type="PANTHER" id="PTHR12181">
    <property type="entry name" value="LIPIN"/>
    <property type="match status" value="1"/>
</dbReference>
<name>A0AAQ4QZ41_GASAC</name>
<feature type="domain" description="Lipin N-terminal" evidence="2">
    <location>
        <begin position="1"/>
        <end position="103"/>
    </location>
</feature>
<dbReference type="InterPro" id="IPR007651">
    <property type="entry name" value="Lipin_N"/>
</dbReference>
<dbReference type="GO" id="GO:0045944">
    <property type="term" value="P:positive regulation of transcription by RNA polymerase II"/>
    <property type="evidence" value="ECO:0007669"/>
    <property type="project" value="TreeGrafter"/>
</dbReference>
<sequence length="232" mass="25330">MNYVGQLLVTVKELYKGINQATLSGCIDVVVVRQPDGTFQCSPFHVRFGKLGVLRSREKVIDIEINGEPVELHMKLGDNGEAFFVQETEQHNEIVPAHLVTSPIPTEEALLRSREPRCGGSASESAQPRSPEDPSSGSIQPCSNTAGKKKRRRRKKHKAEPRKEGQTTPAGGELELCELSSDEENSGHNGGASALTLMKDPMDHRQHSTPTGLEWDSYPFSDGDWSPGSGKG</sequence>
<reference evidence="3" key="2">
    <citation type="submission" date="2025-08" db="UniProtKB">
        <authorList>
            <consortium name="Ensembl"/>
        </authorList>
    </citation>
    <scope>IDENTIFICATION</scope>
</reference>